<comment type="caution">
    <text evidence="1">The sequence shown here is derived from an EMBL/GenBank/DDBJ whole genome shotgun (WGS) entry which is preliminary data.</text>
</comment>
<dbReference type="Proteomes" id="UP000019241">
    <property type="component" value="Unassembled WGS sequence"/>
</dbReference>
<dbReference type="EMBL" id="AODM01000044">
    <property type="protein sequence ID" value="EUJ52487.1"/>
    <property type="molecule type" value="Genomic_DNA"/>
</dbReference>
<dbReference type="AlphaFoldDB" id="W7DWJ0"/>
<protein>
    <submittedName>
        <fullName evidence="1">Uncharacterized protein</fullName>
    </submittedName>
</protein>
<reference evidence="1 2" key="1">
    <citation type="submission" date="2012-12" db="EMBL/GenBank/DDBJ databases">
        <title>Novel taxa of Listeriaceae from agricultural environments in the United States.</title>
        <authorList>
            <person name="den Bakker H.C."/>
            <person name="Allred A."/>
            <person name="Warchocki S."/>
            <person name="Wright E.M."/>
            <person name="Burrell A."/>
            <person name="Nightingale K.K."/>
            <person name="Kephart D."/>
            <person name="Wiedmann M."/>
        </authorList>
    </citation>
    <scope>NUCLEOTIDE SEQUENCE [LARGE SCALE GENOMIC DNA]</scope>
    <source>
        <strain evidence="1 2">FSL S10-1203</strain>
    </source>
</reference>
<evidence type="ECO:0000313" key="2">
    <source>
        <dbReference type="Proteomes" id="UP000019241"/>
    </source>
</evidence>
<sequence length="85" mass="9862">MDEKQNWAKEQHQLLCFLHEVAHQSKTLTSVDMIALLRVNSQVSGQLQEAYAALTPDEVDEAIYIFLKERIQWRSKAENLKSCMI</sequence>
<evidence type="ECO:0000313" key="1">
    <source>
        <dbReference type="EMBL" id="EUJ52487.1"/>
    </source>
</evidence>
<proteinExistence type="predicted"/>
<name>W7DWJ0_9LIST</name>
<organism evidence="1 2">
    <name type="scientific">Listeria fleischmannii FSL S10-1203</name>
    <dbReference type="NCBI Taxonomy" id="1265822"/>
    <lineage>
        <taxon>Bacteria</taxon>
        <taxon>Bacillati</taxon>
        <taxon>Bacillota</taxon>
        <taxon>Bacilli</taxon>
        <taxon>Bacillales</taxon>
        <taxon>Listeriaceae</taxon>
        <taxon>Listeria</taxon>
    </lineage>
</organism>
<accession>W7DWJ0</accession>
<gene>
    <name evidence="1" type="ORF">MCOL2_13809</name>
</gene>
<dbReference type="PATRIC" id="fig|1265822.4.peg.2809"/>